<evidence type="ECO:0000256" key="3">
    <source>
        <dbReference type="ARBA" id="ARBA00022490"/>
    </source>
</evidence>
<evidence type="ECO:0000256" key="1">
    <source>
        <dbReference type="ARBA" id="ARBA00004496"/>
    </source>
</evidence>
<dbReference type="InterPro" id="IPR030564">
    <property type="entry name" value="Myotubularin"/>
</dbReference>
<dbReference type="Ensembl" id="ENSSANT00000093945.1">
    <property type="protein sequence ID" value="ENSSANP00000088426.1"/>
    <property type="gene ID" value="ENSSANG00000043772.1"/>
</dbReference>
<protein>
    <submittedName>
        <fullName evidence="6">Myotubularin-related protein 12-like</fullName>
    </submittedName>
</protein>
<dbReference type="Pfam" id="PF06602">
    <property type="entry name" value="Myotub-related"/>
    <property type="match status" value="1"/>
</dbReference>
<dbReference type="SUPFAM" id="SSF52799">
    <property type="entry name" value="(Phosphotyrosine protein) phosphatases II"/>
    <property type="match status" value="1"/>
</dbReference>
<comment type="similarity">
    <text evidence="2">Belongs to the protein-tyrosine phosphatase family. Non-receptor class myotubularin subfamily.</text>
</comment>
<dbReference type="PANTHER" id="PTHR10807">
    <property type="entry name" value="MYOTUBULARIN-RELATED"/>
    <property type="match status" value="1"/>
</dbReference>
<feature type="region of interest" description="Disordered" evidence="4">
    <location>
        <begin position="1"/>
        <end position="39"/>
    </location>
</feature>
<dbReference type="PROSITE" id="PS51339">
    <property type="entry name" value="PPASE_MYOTUBULARIN"/>
    <property type="match status" value="1"/>
</dbReference>
<evidence type="ECO:0000256" key="2">
    <source>
        <dbReference type="ARBA" id="ARBA00007471"/>
    </source>
</evidence>
<dbReference type="PANTHER" id="PTHR10807:SF37">
    <property type="entry name" value="MYOTUBULARIN-RELATED PROTEIN 12"/>
    <property type="match status" value="1"/>
</dbReference>
<reference evidence="6" key="1">
    <citation type="submission" date="2025-08" db="UniProtKB">
        <authorList>
            <consortium name="Ensembl"/>
        </authorList>
    </citation>
    <scope>IDENTIFICATION</scope>
</reference>
<dbReference type="Pfam" id="PF12578">
    <property type="entry name" value="3-PAP"/>
    <property type="match status" value="1"/>
</dbReference>
<evidence type="ECO:0000313" key="6">
    <source>
        <dbReference type="Ensembl" id="ENSSANP00000088426.1"/>
    </source>
</evidence>
<comment type="subcellular location">
    <subcellularLocation>
        <location evidence="1">Cytoplasm</location>
    </subcellularLocation>
</comment>
<keyword evidence="7" id="KW-1185">Reference proteome</keyword>
<name>A0A671RYG2_9TELE</name>
<dbReference type="InterPro" id="IPR022587">
    <property type="entry name" value="MTMR12-like_C"/>
</dbReference>
<dbReference type="GO" id="GO:0005737">
    <property type="term" value="C:cytoplasm"/>
    <property type="evidence" value="ECO:0007669"/>
    <property type="project" value="UniProtKB-SubCell"/>
</dbReference>
<sequence>MLSLGSGGAKPTKPSFVSYVTPEEIKSEKDPPKKEKHPDLLPGEVEFCSANPILIYTQDDLSQHGVFGTLFCTNFRVTFISDETPQEKTVRIGDRTQQDSTNTSVLTCHSPVFLLFLECVWQLVQQHSPAFQFSETYLTVLSDSVHVPIFSTFLFNSAHHRESVMKAESPLAQSGPLSCPTVWDWSVQFDSKAQNFFYNPLYSEKVKHEKAVRKPHKPKHQRQLSLPSTAFKTPLKKGFFKDETDSLKKMLRVKRLSRWMGSPDSPGATTREFYESWQHRPVDYHGLLLPCLDGPAVRVWMQRYLRWIPEVYILGGGSVAMTTKLMELLSQVQDLKRVLEQRDTSQAAKIDHRPYLQHRLLSFGSSGRLSSSFPFAYTRNRSFKPIIPTGLMQRLMVTDSLASQEDEASSVVSFV</sequence>
<dbReference type="GeneID" id="107681398"/>
<dbReference type="KEGG" id="sanh:107681398"/>
<dbReference type="GO" id="GO:0046856">
    <property type="term" value="P:phosphatidylinositol dephosphorylation"/>
    <property type="evidence" value="ECO:0007669"/>
    <property type="project" value="TreeGrafter"/>
</dbReference>
<feature type="compositionally biased region" description="Basic and acidic residues" evidence="4">
    <location>
        <begin position="23"/>
        <end position="39"/>
    </location>
</feature>
<dbReference type="Proteomes" id="UP000472260">
    <property type="component" value="Unassembled WGS sequence"/>
</dbReference>
<evidence type="ECO:0000256" key="4">
    <source>
        <dbReference type="SAM" id="MobiDB-lite"/>
    </source>
</evidence>
<keyword evidence="3" id="KW-0963">Cytoplasm</keyword>
<dbReference type="AlphaFoldDB" id="A0A671RYG2"/>
<evidence type="ECO:0000313" key="7">
    <source>
        <dbReference type="Proteomes" id="UP000472260"/>
    </source>
</evidence>
<reference evidence="6" key="2">
    <citation type="submission" date="2025-09" db="UniProtKB">
        <authorList>
            <consortium name="Ensembl"/>
        </authorList>
    </citation>
    <scope>IDENTIFICATION</scope>
</reference>
<evidence type="ECO:0000259" key="5">
    <source>
        <dbReference type="PROSITE" id="PS51339"/>
    </source>
</evidence>
<dbReference type="InterPro" id="IPR010569">
    <property type="entry name" value="Myotubularin-like_Pase_dom"/>
</dbReference>
<dbReference type="InterPro" id="IPR029021">
    <property type="entry name" value="Prot-tyrosine_phosphatase-like"/>
</dbReference>
<dbReference type="RefSeq" id="XP_016333182.1">
    <property type="nucleotide sequence ID" value="XM_016477696.1"/>
</dbReference>
<proteinExistence type="inferred from homology"/>
<organism evidence="6 7">
    <name type="scientific">Sinocyclocheilus anshuiensis</name>
    <dbReference type="NCBI Taxonomy" id="1608454"/>
    <lineage>
        <taxon>Eukaryota</taxon>
        <taxon>Metazoa</taxon>
        <taxon>Chordata</taxon>
        <taxon>Craniata</taxon>
        <taxon>Vertebrata</taxon>
        <taxon>Euteleostomi</taxon>
        <taxon>Actinopterygii</taxon>
        <taxon>Neopterygii</taxon>
        <taxon>Teleostei</taxon>
        <taxon>Ostariophysi</taxon>
        <taxon>Cypriniformes</taxon>
        <taxon>Cyprinidae</taxon>
        <taxon>Cyprininae</taxon>
        <taxon>Sinocyclocheilus</taxon>
    </lineage>
</organism>
<accession>A0A671RYG2</accession>
<feature type="domain" description="Myotubularin phosphatase" evidence="5">
    <location>
        <begin position="1"/>
        <end position="231"/>
    </location>
</feature>
<dbReference type="GO" id="GO:0016020">
    <property type="term" value="C:membrane"/>
    <property type="evidence" value="ECO:0007669"/>
    <property type="project" value="TreeGrafter"/>
</dbReference>
<gene>
    <name evidence="6" type="primary">LOC107681398</name>
</gene>